<organism evidence="1 2">
    <name type="scientific">Streptomyces hydrogenans</name>
    <dbReference type="NCBI Taxonomy" id="1873719"/>
    <lineage>
        <taxon>Bacteria</taxon>
        <taxon>Bacillati</taxon>
        <taxon>Actinomycetota</taxon>
        <taxon>Actinomycetes</taxon>
        <taxon>Kitasatosporales</taxon>
        <taxon>Streptomycetaceae</taxon>
        <taxon>Streptomyces</taxon>
    </lineage>
</organism>
<comment type="caution">
    <text evidence="1">The sequence shown here is derived from an EMBL/GenBank/DDBJ whole genome shotgun (WGS) entry which is preliminary data.</text>
</comment>
<reference evidence="1" key="1">
    <citation type="submission" date="2024-05" db="EMBL/GenBank/DDBJ databases">
        <title>Whole genome shotgun sequence of Streptomyces hydrogenans NBRC 13475.</title>
        <authorList>
            <person name="Komaki H."/>
            <person name="Tamura T."/>
        </authorList>
    </citation>
    <scope>NUCLEOTIDE SEQUENCE</scope>
    <source>
        <strain evidence="1">NBRC 13475</strain>
    </source>
</reference>
<keyword evidence="2" id="KW-1185">Reference proteome</keyword>
<evidence type="ECO:0000313" key="2">
    <source>
        <dbReference type="Proteomes" id="UP001052739"/>
    </source>
</evidence>
<dbReference type="Proteomes" id="UP001052739">
    <property type="component" value="Unassembled WGS sequence"/>
</dbReference>
<gene>
    <name evidence="1" type="ORF">Shyd_46110</name>
</gene>
<protein>
    <submittedName>
        <fullName evidence="1">Uncharacterized protein</fullName>
    </submittedName>
</protein>
<sequence>MMIIALKWRSTALAPLGRGNPGDGRRAAWISRAETCGEPRQPYGRDHARGAPPLRCHILGIRSVMEA</sequence>
<proteinExistence type="predicted"/>
<evidence type="ECO:0000313" key="1">
    <source>
        <dbReference type="EMBL" id="GHI23240.1"/>
    </source>
</evidence>
<dbReference type="EMBL" id="BNDW01000035">
    <property type="protein sequence ID" value="GHI23240.1"/>
    <property type="molecule type" value="Genomic_DNA"/>
</dbReference>
<accession>A0ABQ3PE08</accession>
<name>A0ABQ3PE08_9ACTN</name>